<evidence type="ECO:0000256" key="1">
    <source>
        <dbReference type="ARBA" id="ARBA00006594"/>
    </source>
</evidence>
<keyword evidence="3" id="KW-0808">Transferase</keyword>
<accession>A0A9X0ZUD4</accession>
<dbReference type="EC" id="2.1.1.-" evidence="4"/>
<dbReference type="PANTHER" id="PTHR13370">
    <property type="entry name" value="RNA METHYLASE-RELATED"/>
    <property type="match status" value="1"/>
</dbReference>
<evidence type="ECO:0000256" key="2">
    <source>
        <dbReference type="ARBA" id="ARBA00022603"/>
    </source>
</evidence>
<name>A0A9X0ZUD4_NEIEL</name>
<evidence type="ECO:0000259" key="5">
    <source>
        <dbReference type="Pfam" id="PF01555"/>
    </source>
</evidence>
<dbReference type="GO" id="GO:0008170">
    <property type="term" value="F:N-methyltransferase activity"/>
    <property type="evidence" value="ECO:0007669"/>
    <property type="project" value="InterPro"/>
</dbReference>
<evidence type="ECO:0000313" key="6">
    <source>
        <dbReference type="EMBL" id="MBS9340182.1"/>
    </source>
</evidence>
<dbReference type="SUPFAM" id="SSF53335">
    <property type="entry name" value="S-adenosyl-L-methionine-dependent methyltransferases"/>
    <property type="match status" value="1"/>
</dbReference>
<comment type="caution">
    <text evidence="6">The sequence shown here is derived from an EMBL/GenBank/DDBJ whole genome shotgun (WGS) entry which is preliminary data.</text>
</comment>
<dbReference type="PANTHER" id="PTHR13370:SF3">
    <property type="entry name" value="TRNA (GUANINE(10)-N2)-METHYLTRANSFERASE HOMOLOG"/>
    <property type="match status" value="1"/>
</dbReference>
<dbReference type="AlphaFoldDB" id="A0A9X0ZUD4"/>
<evidence type="ECO:0000256" key="3">
    <source>
        <dbReference type="ARBA" id="ARBA00022679"/>
    </source>
</evidence>
<evidence type="ECO:0000313" key="7">
    <source>
        <dbReference type="Proteomes" id="UP000708805"/>
    </source>
</evidence>
<dbReference type="PROSITE" id="PS00092">
    <property type="entry name" value="N6_MTASE"/>
    <property type="match status" value="1"/>
</dbReference>
<protein>
    <recommendedName>
        <fullName evidence="4">Methyltransferase</fullName>
        <ecNumber evidence="4">2.1.1.-</ecNumber>
    </recommendedName>
</protein>
<proteinExistence type="inferred from homology"/>
<dbReference type="EMBL" id="JAGJWT010000003">
    <property type="protein sequence ID" value="MBS9340182.1"/>
    <property type="molecule type" value="Genomic_DNA"/>
</dbReference>
<dbReference type="InterPro" id="IPR029063">
    <property type="entry name" value="SAM-dependent_MTases_sf"/>
</dbReference>
<dbReference type="PRINTS" id="PR00508">
    <property type="entry name" value="S21N4MTFRASE"/>
</dbReference>
<reference evidence="6" key="1">
    <citation type="submission" date="2021-04" db="EMBL/GenBank/DDBJ databases">
        <title>Genomic characterization of endocarditis-associated Neisseria elongata subsp. nitroreducens.</title>
        <authorList>
            <person name="Schorner M."/>
            <person name="Passarelli-Araujo H."/>
            <person name="Scheffer M."/>
            <person name="Barazzetti F."/>
            <person name="Martins J."/>
            <person name="Machado H."/>
            <person name="Palmeiro J."/>
            <person name="Bazzo M."/>
        </authorList>
    </citation>
    <scope>NUCLEOTIDE SEQUENCE</scope>
    <source>
        <strain evidence="6">Nel_M001</strain>
    </source>
</reference>
<gene>
    <name evidence="6" type="ORF">J8641_04985</name>
</gene>
<keyword evidence="2" id="KW-0489">Methyltransferase</keyword>
<dbReference type="Gene3D" id="3.40.50.150">
    <property type="entry name" value="Vaccinia Virus protein VP39"/>
    <property type="match status" value="1"/>
</dbReference>
<dbReference type="GO" id="GO:0005737">
    <property type="term" value="C:cytoplasm"/>
    <property type="evidence" value="ECO:0007669"/>
    <property type="project" value="TreeGrafter"/>
</dbReference>
<dbReference type="GO" id="GO:0003677">
    <property type="term" value="F:DNA binding"/>
    <property type="evidence" value="ECO:0007669"/>
    <property type="project" value="InterPro"/>
</dbReference>
<dbReference type="Proteomes" id="UP000708805">
    <property type="component" value="Unassembled WGS sequence"/>
</dbReference>
<dbReference type="InterPro" id="IPR002052">
    <property type="entry name" value="DNA_methylase_N6_adenine_CS"/>
</dbReference>
<evidence type="ECO:0000256" key="4">
    <source>
        <dbReference type="RuleBase" id="RU362026"/>
    </source>
</evidence>
<organism evidence="6 7">
    <name type="scientific">Neisseria elongata subsp. nitroreducens</name>
    <dbReference type="NCBI Taxonomy" id="90367"/>
    <lineage>
        <taxon>Bacteria</taxon>
        <taxon>Pseudomonadati</taxon>
        <taxon>Pseudomonadota</taxon>
        <taxon>Betaproteobacteria</taxon>
        <taxon>Neisseriales</taxon>
        <taxon>Neisseriaceae</taxon>
        <taxon>Neisseria</taxon>
    </lineage>
</organism>
<feature type="domain" description="DNA methylase N-4/N-6" evidence="5">
    <location>
        <begin position="50"/>
        <end position="265"/>
    </location>
</feature>
<dbReference type="InterPro" id="IPR002941">
    <property type="entry name" value="DNA_methylase_N4/N6"/>
</dbReference>
<dbReference type="RefSeq" id="WP_214037607.1">
    <property type="nucleotide sequence ID" value="NZ_JAGJWT010000003.1"/>
</dbReference>
<dbReference type="Pfam" id="PF01555">
    <property type="entry name" value="N6_N4_Mtase"/>
    <property type="match status" value="1"/>
</dbReference>
<dbReference type="InterPro" id="IPR001091">
    <property type="entry name" value="RM_Methyltransferase"/>
</dbReference>
<dbReference type="GO" id="GO:0032259">
    <property type="term" value="P:methylation"/>
    <property type="evidence" value="ECO:0007669"/>
    <property type="project" value="UniProtKB-KW"/>
</dbReference>
<sequence>MANEIDEFSVEEALHTNLKKFVSDKLVVYNENALVVMRRILDKHPNGCFDMIFADPPYLLSNNGFTCQSGQMVSVNKGSWDKSKGLAADLEFYEEWLRLCYALLKPNGTIWVCGTYHNIYLTGYLMQVIGYHILNNITWEKPNPPPNLSCRFFTHSTETLLWAKKNKKAKHAFHYDAMKEQNGGKQMKCVWQIAPPNKIEKIFGKHPTQKPLALVERCIQAASNADDLIFDPFMGSGTTGVAALRNGRKFCGCEMDGEFFELAKKRLRDGF</sequence>
<comment type="similarity">
    <text evidence="1 4">Belongs to the N(4)/N(6)-methyltransferase family.</text>
</comment>